<keyword evidence="2" id="KW-1133">Transmembrane helix</keyword>
<dbReference type="EMBL" id="VLJV01000001">
    <property type="protein sequence ID" value="TWH20833.1"/>
    <property type="molecule type" value="Genomic_DNA"/>
</dbReference>
<sequence length="331" mass="35609">MWRRRRAIRAAAAAAGFGRVLRIHRERNDSGAALGLWIVACLAVVPAAIASIVMATEESALWQWPLLAAFLGLLAAFGWSHLGPVHGGRRWVAVAEGGVVVWEPEGVTTLEWHRVGDVPTATFSGSMDLATAVDLRAPVPAWTWRRVAGLGAACLVAVAAVGFTAVPVLRYVLGVQAPSEIHHLARICDGGPGFDVPAYAGPGPHPVVVFEGGAAEYTSSDDRPEAVQLVACARRISAEPAATVERCEYYGGFVRELREARYRVEVYTARDGERVTSRVLRGDSPRGCADMIHTGPDEKPGSRPEYREPSPERYREQLAGLVGNRADMSGK</sequence>
<dbReference type="AlphaFoldDB" id="A0A660CGP1"/>
<feature type="transmembrane region" description="Helical" evidence="2">
    <location>
        <begin position="147"/>
        <end position="173"/>
    </location>
</feature>
<feature type="compositionally biased region" description="Basic and acidic residues" evidence="1">
    <location>
        <begin position="295"/>
        <end position="316"/>
    </location>
</feature>
<reference evidence="3 4" key="1">
    <citation type="submission" date="2019-07" db="EMBL/GenBank/DDBJ databases">
        <title>R&amp;d 2014.</title>
        <authorList>
            <person name="Klenk H.-P."/>
        </authorList>
    </citation>
    <scope>NUCLEOTIDE SEQUENCE [LARGE SCALE GENOMIC DNA]</scope>
    <source>
        <strain evidence="3 4">DSM 43194</strain>
    </source>
</reference>
<dbReference type="OrthoDB" id="3463342at2"/>
<evidence type="ECO:0000256" key="2">
    <source>
        <dbReference type="SAM" id="Phobius"/>
    </source>
</evidence>
<keyword evidence="2" id="KW-0812">Transmembrane</keyword>
<organism evidence="3 4">
    <name type="scientific">Prauserella rugosa</name>
    <dbReference type="NCBI Taxonomy" id="43354"/>
    <lineage>
        <taxon>Bacteria</taxon>
        <taxon>Bacillati</taxon>
        <taxon>Actinomycetota</taxon>
        <taxon>Actinomycetes</taxon>
        <taxon>Pseudonocardiales</taxon>
        <taxon>Pseudonocardiaceae</taxon>
        <taxon>Prauserella</taxon>
    </lineage>
</organism>
<proteinExistence type="predicted"/>
<gene>
    <name evidence="3" type="ORF">JD82_02682</name>
</gene>
<evidence type="ECO:0000256" key="1">
    <source>
        <dbReference type="SAM" id="MobiDB-lite"/>
    </source>
</evidence>
<comment type="caution">
    <text evidence="3">The sequence shown here is derived from an EMBL/GenBank/DDBJ whole genome shotgun (WGS) entry which is preliminary data.</text>
</comment>
<keyword evidence="4" id="KW-1185">Reference proteome</keyword>
<evidence type="ECO:0000313" key="3">
    <source>
        <dbReference type="EMBL" id="TWH20833.1"/>
    </source>
</evidence>
<protein>
    <submittedName>
        <fullName evidence="3">Uncharacterized protein</fullName>
    </submittedName>
</protein>
<dbReference type="Proteomes" id="UP000317303">
    <property type="component" value="Unassembled WGS sequence"/>
</dbReference>
<feature type="transmembrane region" description="Helical" evidence="2">
    <location>
        <begin position="61"/>
        <end position="82"/>
    </location>
</feature>
<name>A0A660CGP1_9PSEU</name>
<accession>A0A660CGP1</accession>
<feature type="region of interest" description="Disordered" evidence="1">
    <location>
        <begin position="282"/>
        <end position="331"/>
    </location>
</feature>
<feature type="transmembrane region" description="Helical" evidence="2">
    <location>
        <begin position="32"/>
        <end position="54"/>
    </location>
</feature>
<dbReference type="RefSeq" id="WP_145600464.1">
    <property type="nucleotide sequence ID" value="NZ_JOIJ01000005.1"/>
</dbReference>
<evidence type="ECO:0000313" key="4">
    <source>
        <dbReference type="Proteomes" id="UP000317303"/>
    </source>
</evidence>
<keyword evidence="2" id="KW-0472">Membrane</keyword>